<dbReference type="CDD" id="cd07989">
    <property type="entry name" value="LPLAT_AGPAT-like"/>
    <property type="match status" value="1"/>
</dbReference>
<dbReference type="AlphaFoldDB" id="A0A927PMR0"/>
<dbReference type="InterPro" id="IPR002123">
    <property type="entry name" value="Plipid/glycerol_acylTrfase"/>
</dbReference>
<dbReference type="Pfam" id="PF01553">
    <property type="entry name" value="Acyltransferase"/>
    <property type="match status" value="1"/>
</dbReference>
<dbReference type="SUPFAM" id="SSF69593">
    <property type="entry name" value="Glycerol-3-phosphate (1)-acyltransferase"/>
    <property type="match status" value="1"/>
</dbReference>
<name>A0A927PMR0_9ACTN</name>
<dbReference type="GO" id="GO:0003841">
    <property type="term" value="F:1-acylglycerol-3-phosphate O-acyltransferase activity"/>
    <property type="evidence" value="ECO:0007669"/>
    <property type="project" value="TreeGrafter"/>
</dbReference>
<dbReference type="SMART" id="SM00563">
    <property type="entry name" value="PlsC"/>
    <property type="match status" value="1"/>
</dbReference>
<gene>
    <name evidence="4" type="ORF">HT102_10645</name>
</gene>
<organism evidence="4 5">
    <name type="scientific">Lolliginicoccus lacisalsi</name>
    <dbReference type="NCBI Taxonomy" id="2742202"/>
    <lineage>
        <taxon>Bacteria</taxon>
        <taxon>Bacillati</taxon>
        <taxon>Actinomycetota</taxon>
        <taxon>Actinomycetes</taxon>
        <taxon>Mycobacteriales</taxon>
        <taxon>Hoyosellaceae</taxon>
        <taxon>Lolliginicoccus</taxon>
    </lineage>
</organism>
<dbReference type="EMBL" id="JACYWE010000006">
    <property type="protein sequence ID" value="MBD8506947.1"/>
    <property type="molecule type" value="Genomic_DNA"/>
</dbReference>
<dbReference type="PANTHER" id="PTHR10434">
    <property type="entry name" value="1-ACYL-SN-GLYCEROL-3-PHOSPHATE ACYLTRANSFERASE"/>
    <property type="match status" value="1"/>
</dbReference>
<feature type="domain" description="Phospholipid/glycerol acyltransferase" evidence="3">
    <location>
        <begin position="37"/>
        <end position="151"/>
    </location>
</feature>
<evidence type="ECO:0000256" key="2">
    <source>
        <dbReference type="ARBA" id="ARBA00023315"/>
    </source>
</evidence>
<sequence>MEPVYGSIVTFARALFTAQGLRFTVTGTDHIPRVGGAVIAVNHTGYLDFAYAGKAVLPAKRFIRYMAKHEVFEHKVSGPLMRGCKHIPVDRVSGGDAYKAAVQALKHGELVGVYPEATISRSFEIKEFKSGAARMAIEAGVPIIPIIVWGAQRVWTKGFPKQLGRTRTPISVAVGAPIEPFKPAADLTAKLQSDMKELLLKVQDDYGPHPEGAYWVPKRLGGSAPTLEEATILDRKDADARIAARRAREEAKET</sequence>
<dbReference type="Proteomes" id="UP000642993">
    <property type="component" value="Unassembled WGS sequence"/>
</dbReference>
<keyword evidence="2 4" id="KW-0012">Acyltransferase</keyword>
<keyword evidence="1" id="KW-0808">Transferase</keyword>
<evidence type="ECO:0000313" key="5">
    <source>
        <dbReference type="Proteomes" id="UP000642993"/>
    </source>
</evidence>
<evidence type="ECO:0000256" key="1">
    <source>
        <dbReference type="ARBA" id="ARBA00022679"/>
    </source>
</evidence>
<keyword evidence="5" id="KW-1185">Reference proteome</keyword>
<evidence type="ECO:0000259" key="3">
    <source>
        <dbReference type="SMART" id="SM00563"/>
    </source>
</evidence>
<proteinExistence type="predicted"/>
<dbReference type="GO" id="GO:0006654">
    <property type="term" value="P:phosphatidic acid biosynthetic process"/>
    <property type="evidence" value="ECO:0007669"/>
    <property type="project" value="TreeGrafter"/>
</dbReference>
<accession>A0A927PMR0</accession>
<dbReference type="RefSeq" id="WP_192039419.1">
    <property type="nucleotide sequence ID" value="NZ_JACYWE010000006.1"/>
</dbReference>
<reference evidence="4" key="1">
    <citation type="submission" date="2020-09" db="EMBL/GenBank/DDBJ databases">
        <title>Hoyosella lacisalsi sp. nov., a halotolerant actinobacterium isolated from soil of Lake Gudzhirganskoe.</title>
        <authorList>
            <person name="Yang Q."/>
            <person name="Guo P.Y."/>
            <person name="Liu S.W."/>
            <person name="Li F.N."/>
            <person name="Sun C.H."/>
        </authorList>
    </citation>
    <scope>NUCLEOTIDE SEQUENCE</scope>
    <source>
        <strain evidence="4">G463</strain>
    </source>
</reference>
<protein>
    <submittedName>
        <fullName evidence="4">1-acyl-sn-glycerol-3-phosphate acyltransferase</fullName>
    </submittedName>
</protein>
<dbReference type="GO" id="GO:0005886">
    <property type="term" value="C:plasma membrane"/>
    <property type="evidence" value="ECO:0007669"/>
    <property type="project" value="TreeGrafter"/>
</dbReference>
<comment type="caution">
    <text evidence="4">The sequence shown here is derived from an EMBL/GenBank/DDBJ whole genome shotgun (WGS) entry which is preliminary data.</text>
</comment>
<dbReference type="PANTHER" id="PTHR10434:SF55">
    <property type="entry name" value="POSSIBLE ACYLTRANSFERASE"/>
    <property type="match status" value="1"/>
</dbReference>
<evidence type="ECO:0000313" key="4">
    <source>
        <dbReference type="EMBL" id="MBD8506947.1"/>
    </source>
</evidence>